<gene>
    <name evidence="12" type="ORF">N7468_004354</name>
</gene>
<comment type="catalytic activity">
    <reaction evidence="7">
        <text>L-seryl-[protein] + ATP = O-phospho-L-seryl-[protein] + ADP + H(+)</text>
        <dbReference type="Rhea" id="RHEA:17989"/>
        <dbReference type="Rhea" id="RHEA-COMP:9863"/>
        <dbReference type="Rhea" id="RHEA-COMP:11604"/>
        <dbReference type="ChEBI" id="CHEBI:15378"/>
        <dbReference type="ChEBI" id="CHEBI:29999"/>
        <dbReference type="ChEBI" id="CHEBI:30616"/>
        <dbReference type="ChEBI" id="CHEBI:83421"/>
        <dbReference type="ChEBI" id="CHEBI:456216"/>
        <dbReference type="EC" id="2.7.11.24"/>
    </reaction>
    <physiologicalReaction direction="left-to-right" evidence="7">
        <dbReference type="Rhea" id="RHEA:17990"/>
    </physiologicalReaction>
</comment>
<feature type="compositionally biased region" description="Basic and acidic residues" evidence="10">
    <location>
        <begin position="1162"/>
        <end position="1176"/>
    </location>
</feature>
<feature type="compositionally biased region" description="Low complexity" evidence="10">
    <location>
        <begin position="544"/>
        <end position="558"/>
    </location>
</feature>
<dbReference type="InterPro" id="IPR011009">
    <property type="entry name" value="Kinase-like_dom_sf"/>
</dbReference>
<feature type="region of interest" description="Disordered" evidence="10">
    <location>
        <begin position="1012"/>
        <end position="1129"/>
    </location>
</feature>
<dbReference type="GO" id="GO:0005524">
    <property type="term" value="F:ATP binding"/>
    <property type="evidence" value="ECO:0007669"/>
    <property type="project" value="UniProtKB-UniRule"/>
</dbReference>
<feature type="region of interest" description="Disordered" evidence="10">
    <location>
        <begin position="355"/>
        <end position="401"/>
    </location>
</feature>
<evidence type="ECO:0000313" key="12">
    <source>
        <dbReference type="EMBL" id="KAJ5239735.1"/>
    </source>
</evidence>
<feature type="binding site" evidence="9">
    <location>
        <position position="1322"/>
    </location>
    <ligand>
        <name>ATP</name>
        <dbReference type="ChEBI" id="CHEBI:30616"/>
    </ligand>
</feature>
<feature type="region of interest" description="Disordered" evidence="10">
    <location>
        <begin position="810"/>
        <end position="853"/>
    </location>
</feature>
<keyword evidence="4" id="KW-0418">Kinase</keyword>
<evidence type="ECO:0000256" key="10">
    <source>
        <dbReference type="SAM" id="MobiDB-lite"/>
    </source>
</evidence>
<feature type="compositionally biased region" description="Polar residues" evidence="10">
    <location>
        <begin position="53"/>
        <end position="64"/>
    </location>
</feature>
<feature type="region of interest" description="Disordered" evidence="10">
    <location>
        <begin position="966"/>
        <end position="993"/>
    </location>
</feature>
<feature type="region of interest" description="Disordered" evidence="10">
    <location>
        <begin position="1259"/>
        <end position="1289"/>
    </location>
</feature>
<feature type="compositionally biased region" description="Low complexity" evidence="10">
    <location>
        <begin position="18"/>
        <end position="31"/>
    </location>
</feature>
<comment type="catalytic activity">
    <reaction evidence="6">
        <text>L-threonyl-[protein] + ATP = O-phospho-L-threonyl-[protein] + ADP + H(+)</text>
        <dbReference type="Rhea" id="RHEA:46608"/>
        <dbReference type="Rhea" id="RHEA-COMP:11060"/>
        <dbReference type="Rhea" id="RHEA-COMP:11605"/>
        <dbReference type="ChEBI" id="CHEBI:15378"/>
        <dbReference type="ChEBI" id="CHEBI:30013"/>
        <dbReference type="ChEBI" id="CHEBI:30616"/>
        <dbReference type="ChEBI" id="CHEBI:61977"/>
        <dbReference type="ChEBI" id="CHEBI:456216"/>
        <dbReference type="EC" id="2.7.11.24"/>
    </reaction>
    <physiologicalReaction direction="left-to-right" evidence="6">
        <dbReference type="Rhea" id="RHEA:46609"/>
    </physiologicalReaction>
</comment>
<feature type="domain" description="Protein kinase" evidence="11">
    <location>
        <begin position="1293"/>
        <end position="1545"/>
    </location>
</feature>
<dbReference type="PANTHER" id="PTHR48016:SF48">
    <property type="entry name" value="SERINE_THREONINE-PROTEIN KINASE BCK1_SLK1_SSP31"/>
    <property type="match status" value="1"/>
</dbReference>
<protein>
    <recommendedName>
        <fullName evidence="8">Mitogen-activated protein kinase kinae kinase bck1</fullName>
        <ecNumber evidence="1">2.7.11.24</ecNumber>
    </recommendedName>
</protein>
<feature type="region of interest" description="Disordered" evidence="10">
    <location>
        <begin position="710"/>
        <end position="755"/>
    </location>
</feature>
<keyword evidence="3 9" id="KW-0547">Nucleotide-binding</keyword>
<dbReference type="PROSITE" id="PS00107">
    <property type="entry name" value="PROTEIN_KINASE_ATP"/>
    <property type="match status" value="1"/>
</dbReference>
<dbReference type="FunFam" id="1.10.510.10:FF:000182">
    <property type="entry name" value="MAP kinase kinase kinase mkh1"/>
    <property type="match status" value="1"/>
</dbReference>
<keyword evidence="13" id="KW-1185">Reference proteome</keyword>
<feature type="region of interest" description="Disordered" evidence="10">
    <location>
        <begin position="1150"/>
        <end position="1215"/>
    </location>
</feature>
<dbReference type="InterPro" id="IPR017441">
    <property type="entry name" value="Protein_kinase_ATP_BS"/>
</dbReference>
<organism evidence="12 13">
    <name type="scientific">Penicillium chermesinum</name>
    <dbReference type="NCBI Taxonomy" id="63820"/>
    <lineage>
        <taxon>Eukaryota</taxon>
        <taxon>Fungi</taxon>
        <taxon>Dikarya</taxon>
        <taxon>Ascomycota</taxon>
        <taxon>Pezizomycotina</taxon>
        <taxon>Eurotiomycetes</taxon>
        <taxon>Eurotiomycetidae</taxon>
        <taxon>Eurotiales</taxon>
        <taxon>Aspergillaceae</taxon>
        <taxon>Penicillium</taxon>
    </lineage>
</organism>
<reference evidence="12" key="2">
    <citation type="journal article" date="2023" name="IMA Fungus">
        <title>Comparative genomic study of the Penicillium genus elucidates a diverse pangenome and 15 lateral gene transfer events.</title>
        <authorList>
            <person name="Petersen C."/>
            <person name="Sorensen T."/>
            <person name="Nielsen M.R."/>
            <person name="Sondergaard T.E."/>
            <person name="Sorensen J.L."/>
            <person name="Fitzpatrick D.A."/>
            <person name="Frisvad J.C."/>
            <person name="Nielsen K.L."/>
        </authorList>
    </citation>
    <scope>NUCLEOTIDE SEQUENCE</scope>
    <source>
        <strain evidence="12">IBT 19713</strain>
    </source>
</reference>
<feature type="compositionally biased region" description="Basic and acidic residues" evidence="10">
    <location>
        <begin position="1106"/>
        <end position="1118"/>
    </location>
</feature>
<dbReference type="InterPro" id="IPR050538">
    <property type="entry name" value="MAP_kinase_kinase_kinase"/>
</dbReference>
<dbReference type="Proteomes" id="UP001150941">
    <property type="component" value="Unassembled WGS sequence"/>
</dbReference>
<feature type="region of interest" description="Disordered" evidence="10">
    <location>
        <begin position="415"/>
        <end position="481"/>
    </location>
</feature>
<feature type="region of interest" description="Disordered" evidence="10">
    <location>
        <begin position="303"/>
        <end position="323"/>
    </location>
</feature>
<evidence type="ECO:0000256" key="8">
    <source>
        <dbReference type="ARBA" id="ARBA00068103"/>
    </source>
</evidence>
<feature type="compositionally biased region" description="Pro residues" evidence="10">
    <location>
        <begin position="32"/>
        <end position="43"/>
    </location>
</feature>
<comment type="caution">
    <text evidence="12">The sequence shown here is derived from an EMBL/GenBank/DDBJ whole genome shotgun (WGS) entry which is preliminary data.</text>
</comment>
<feature type="region of interest" description="Disordered" evidence="10">
    <location>
        <begin position="885"/>
        <end position="927"/>
    </location>
</feature>
<feature type="compositionally biased region" description="Polar residues" evidence="10">
    <location>
        <begin position="1072"/>
        <end position="1089"/>
    </location>
</feature>
<dbReference type="EC" id="2.7.11.24" evidence="1"/>
<evidence type="ECO:0000256" key="9">
    <source>
        <dbReference type="PROSITE-ProRule" id="PRU10141"/>
    </source>
</evidence>
<feature type="region of interest" description="Disordered" evidence="10">
    <location>
        <begin position="772"/>
        <end position="797"/>
    </location>
</feature>
<dbReference type="PANTHER" id="PTHR48016">
    <property type="entry name" value="MAP KINASE KINASE KINASE SSK2-RELATED-RELATED"/>
    <property type="match status" value="1"/>
</dbReference>
<keyword evidence="5 9" id="KW-0067">ATP-binding</keyword>
<feature type="compositionally biased region" description="Low complexity" evidence="10">
    <location>
        <begin position="970"/>
        <end position="993"/>
    </location>
</feature>
<evidence type="ECO:0000256" key="5">
    <source>
        <dbReference type="ARBA" id="ARBA00022840"/>
    </source>
</evidence>
<evidence type="ECO:0000256" key="4">
    <source>
        <dbReference type="ARBA" id="ARBA00022777"/>
    </source>
</evidence>
<feature type="compositionally biased region" description="Basic and acidic residues" evidence="10">
    <location>
        <begin position="520"/>
        <end position="530"/>
    </location>
</feature>
<name>A0A9W9P8B9_9EURO</name>
<evidence type="ECO:0000256" key="1">
    <source>
        <dbReference type="ARBA" id="ARBA00012411"/>
    </source>
</evidence>
<evidence type="ECO:0000256" key="3">
    <source>
        <dbReference type="ARBA" id="ARBA00022741"/>
    </source>
</evidence>
<reference evidence="12" key="1">
    <citation type="submission" date="2022-11" db="EMBL/GenBank/DDBJ databases">
        <authorList>
            <person name="Petersen C."/>
        </authorList>
    </citation>
    <scope>NUCLEOTIDE SEQUENCE</scope>
    <source>
        <strain evidence="12">IBT 19713</strain>
    </source>
</reference>
<feature type="region of interest" description="Disordered" evidence="10">
    <location>
        <begin position="670"/>
        <end position="691"/>
    </location>
</feature>
<feature type="compositionally biased region" description="Polar residues" evidence="10">
    <location>
        <begin position="355"/>
        <end position="365"/>
    </location>
</feature>
<keyword evidence="2" id="KW-0808">Transferase</keyword>
<feature type="compositionally biased region" description="Basic and acidic residues" evidence="10">
    <location>
        <begin position="810"/>
        <end position="824"/>
    </location>
</feature>
<dbReference type="Pfam" id="PF00069">
    <property type="entry name" value="Pkinase"/>
    <property type="match status" value="1"/>
</dbReference>
<dbReference type="SUPFAM" id="SSF56112">
    <property type="entry name" value="Protein kinase-like (PK-like)"/>
    <property type="match status" value="1"/>
</dbReference>
<dbReference type="OrthoDB" id="266718at2759"/>
<feature type="compositionally biased region" description="Polar residues" evidence="10">
    <location>
        <begin position="167"/>
        <end position="183"/>
    </location>
</feature>
<evidence type="ECO:0000259" key="11">
    <source>
        <dbReference type="PROSITE" id="PS50011"/>
    </source>
</evidence>
<feature type="compositionally biased region" description="Polar residues" evidence="10">
    <location>
        <begin position="837"/>
        <end position="846"/>
    </location>
</feature>
<dbReference type="InterPro" id="IPR008271">
    <property type="entry name" value="Ser/Thr_kinase_AS"/>
</dbReference>
<feature type="compositionally biased region" description="Polar residues" evidence="10">
    <location>
        <begin position="496"/>
        <end position="505"/>
    </location>
</feature>
<evidence type="ECO:0000256" key="6">
    <source>
        <dbReference type="ARBA" id="ARBA00047919"/>
    </source>
</evidence>
<dbReference type="Gene3D" id="1.10.510.10">
    <property type="entry name" value="Transferase(Phosphotransferase) domain 1"/>
    <property type="match status" value="1"/>
</dbReference>
<sequence>MDGQRQQYIPPPPPPRQPAHIPAQLQSQLQPLVPPPPPGPPPGTTGYGVPQGWQPQSWGKSVLTTGLPPPPPPPQNQQHAPYQPAAMAAMDNLPLTSATYVPGNDTIGGFPPLYDPPGRPTYEPYLQRPTAPQPYLTEASYNPQTPGGRIGQPHVYSHTAGPDQSHYGDSQFPSSSTQGTPSHGVNLVKSPSYRQSPGNGSLAGLSPGIAASQWPLERVLQWLAKNGFSQDWQETFKSLELQGADFLELGLAWNGRGNLGKIHRVVYPQLQKECARRGVEYDQAREREEGRRIRQLIRHLNEGSEDTVSTPLQGEPPVTIPGPADNAYATYNPKFIPEPRSAGANGKLDFTAEQQSLAQRPSTANVGKPGSQMRSFTTPISAHPHHDSPLDSPSREPTTWLRSDYTRGVLAGLGEHRRQSPSTSSEVQFHPGSSSPKSGSPAMQYASPAQPGLTSHSTGDLPLRNEHSRGNSTDSTAAAGRNTGRYYEQHRVAQEANRQSPQDSTPGRPLSGESTSTQREPSKGIREFFKKKTKSNTSNHASPEEPSSEYPTTPEPSTLYSVGAYSNSDLSLGERPSSSSKPKTKKWIFATTDGVNYRLIDVTDYESVETLRAVICKNLEISDWASAQIFLTEPGQTEHDEPVNDTNLAIYRRRKSDAYGSLKLFVHGTSDRATKNRPHNFNGLEKPALSPVAIQTPIHRKPLDEDALQRISPQNPKPSSPLLNSRQPTLRPKSSKNDLISSQDSQKASDTDNADIAARHESYLLDVERKQRENHISRVPPSPQHRKPTYGETGYRGGFVDFDLPRVSPYEERRLSSSDEKKPETLVPLRKPPVAPNESNTLTKVNSLRKAPGQRERLHLHTHAQNQASHGLGAVLASVGRMTSAIGTPIPSGRDSSSPSSANRDSVSSESERAHTGDSAGTASSRTTLGKFRDKKHKLPCTFFWFFKTLITYFVDSGIASKWAPDGGQRSPSFVPPASARPSSVSSRPSIQSRKSFGPVIDFEEQQVSFQETSRAAAEASDDDSDDGLFMVPLANNKPQNPEPQTQVNSEEKPVLSVDTKQKPGRVRIISPVNTAQGSGPSARSSNGDASDGHDPHSSTWFHPSSPDEEKPPPDRRHSFASGDLWASRPPVEGVIDNLDSFFPGVDLDAPYLGEPQSPSSKGKDSDGDATMRPKQEYPAPPPMPPTDPVARPGTGNAARQIMSRNNGGGGLGRAKSIRDIARGAAVRTKSVNASPQRSNVPLRRKSTKMFGAKIIQMSPKPGSRLSNLDPIPQSAAHQASSSASQPQPTFRIIRGELIGKGTYGRVYLGINADNGEVLAVKQVEINPRVAGTDRDKIKEMVAALDQEIDTMQHLEHANIVQYLGCERGEFSISIYLEYISGGSIGSCLRKHGKFQESVVKSLTRQTLSGLAYLHEMGILHRDLKADNILLDVDGTCKISDFGISKKTNDIYVNDSSNSMQGTVFWMAPEVIQSQGQGYSAKVDIWSLGCVVLEMFAGRRPWSKEEAIGAIFKLGSLGQAPPIPEDVSTAASPAALAFMWDCFTV</sequence>
<feature type="compositionally biased region" description="Low complexity" evidence="10">
    <location>
        <begin position="431"/>
        <end position="441"/>
    </location>
</feature>
<accession>A0A9W9P8B9</accession>
<dbReference type="SMART" id="SM00220">
    <property type="entry name" value="S_TKc"/>
    <property type="match status" value="1"/>
</dbReference>
<dbReference type="PROSITE" id="PS00108">
    <property type="entry name" value="PROTEIN_KINASE_ST"/>
    <property type="match status" value="1"/>
</dbReference>
<feature type="region of interest" description="Disordered" evidence="10">
    <location>
        <begin position="109"/>
        <end position="201"/>
    </location>
</feature>
<feature type="region of interest" description="Disordered" evidence="10">
    <location>
        <begin position="1"/>
        <end position="88"/>
    </location>
</feature>
<evidence type="ECO:0000256" key="2">
    <source>
        <dbReference type="ARBA" id="ARBA00022679"/>
    </source>
</evidence>
<feature type="compositionally biased region" description="Low complexity" evidence="10">
    <location>
        <begin position="76"/>
        <end position="86"/>
    </location>
</feature>
<feature type="compositionally biased region" description="Polar residues" evidence="10">
    <location>
        <begin position="737"/>
        <end position="748"/>
    </location>
</feature>
<evidence type="ECO:0000256" key="7">
    <source>
        <dbReference type="ARBA" id="ARBA00048130"/>
    </source>
</evidence>
<proteinExistence type="predicted"/>
<dbReference type="RefSeq" id="XP_058332654.1">
    <property type="nucleotide sequence ID" value="XM_058473651.1"/>
</dbReference>
<feature type="region of interest" description="Disordered" evidence="10">
    <location>
        <begin position="493"/>
        <end position="584"/>
    </location>
</feature>
<dbReference type="EMBL" id="JAPQKS010000003">
    <property type="protein sequence ID" value="KAJ5239735.1"/>
    <property type="molecule type" value="Genomic_DNA"/>
</dbReference>
<dbReference type="GO" id="GO:0004707">
    <property type="term" value="F:MAP kinase activity"/>
    <property type="evidence" value="ECO:0007669"/>
    <property type="project" value="UniProtKB-EC"/>
</dbReference>
<feature type="compositionally biased region" description="Polar residues" evidence="10">
    <location>
        <begin position="1037"/>
        <end position="1049"/>
    </location>
</feature>
<evidence type="ECO:0000313" key="13">
    <source>
        <dbReference type="Proteomes" id="UP001150941"/>
    </source>
</evidence>
<dbReference type="InterPro" id="IPR000719">
    <property type="entry name" value="Prot_kinase_dom"/>
</dbReference>
<dbReference type="GeneID" id="83200954"/>
<feature type="compositionally biased region" description="Low complexity" evidence="10">
    <location>
        <begin position="1271"/>
        <end position="1289"/>
    </location>
</feature>
<dbReference type="PROSITE" id="PS50011">
    <property type="entry name" value="PROTEIN_KINASE_DOM"/>
    <property type="match status" value="1"/>
</dbReference>
<feature type="compositionally biased region" description="Pro residues" evidence="10">
    <location>
        <begin position="1179"/>
        <end position="1188"/>
    </location>
</feature>
<feature type="compositionally biased region" description="Low complexity" evidence="10">
    <location>
        <begin position="891"/>
        <end position="909"/>
    </location>
</feature>